<proteinExistence type="predicted"/>
<keyword evidence="1 3" id="KW-0378">Hydrolase</keyword>
<organism evidence="3 4">
    <name type="scientific">Streptomyces pseudovenezuelae</name>
    <dbReference type="NCBI Taxonomy" id="67350"/>
    <lineage>
        <taxon>Bacteria</taxon>
        <taxon>Bacillati</taxon>
        <taxon>Actinomycetota</taxon>
        <taxon>Actinomycetes</taxon>
        <taxon>Kitasatosporales</taxon>
        <taxon>Streptomycetaceae</taxon>
        <taxon>Streptomyces</taxon>
        <taxon>Streptomyces aurantiacus group</taxon>
    </lineage>
</organism>
<evidence type="ECO:0000259" key="2">
    <source>
        <dbReference type="Pfam" id="PF07859"/>
    </source>
</evidence>
<sequence>MTTCEPVQVGGLDGTLFRAEAIAPETAEFNLRLRELVKGLPGPEAGGGIPRPPTQPSERARTIRTTARGGHELPLRVIAPDRPKGVYLHFHGGGFVSGSAAQSDQELERVARNTDLACVDVDYRLAPTHPHPAAWDDAESAALWLIENARSEFGTDALAIGGLSAGATLAASVLVRLRERRGSTGFQAANLLFGNFDLSMTPSQTLIGADAVPVSVDMIRACTDAVAPRSGQRQDPDLSPLFADLRDLPPALFTVGTLDPFLDDSLFMHARWIAAGNQAEIAIYPGGGHGFTEAPIPLANQANDRIDAFLRQVGRGPAGESAIGRPNEHAEVQ</sequence>
<dbReference type="InterPro" id="IPR050300">
    <property type="entry name" value="GDXG_lipolytic_enzyme"/>
</dbReference>
<dbReference type="EMBL" id="CP109011">
    <property type="protein sequence ID" value="WUT40975.1"/>
    <property type="molecule type" value="Genomic_DNA"/>
</dbReference>
<dbReference type="InterPro" id="IPR029058">
    <property type="entry name" value="AB_hydrolase_fold"/>
</dbReference>
<reference evidence="3" key="1">
    <citation type="submission" date="2022-10" db="EMBL/GenBank/DDBJ databases">
        <title>The complete genomes of actinobacterial strains from the NBC collection.</title>
        <authorList>
            <person name="Joergensen T.S."/>
            <person name="Alvarez Arevalo M."/>
            <person name="Sterndorff E.B."/>
            <person name="Faurdal D."/>
            <person name="Vuksanovic O."/>
            <person name="Mourched A.-S."/>
            <person name="Charusanti P."/>
            <person name="Shaw S."/>
            <person name="Blin K."/>
            <person name="Weber T."/>
        </authorList>
    </citation>
    <scope>NUCLEOTIDE SEQUENCE</scope>
    <source>
        <strain evidence="3">NBC_00686</strain>
    </source>
</reference>
<dbReference type="InterPro" id="IPR013094">
    <property type="entry name" value="AB_hydrolase_3"/>
</dbReference>
<evidence type="ECO:0000313" key="3">
    <source>
        <dbReference type="EMBL" id="WUT40975.1"/>
    </source>
</evidence>
<dbReference type="GO" id="GO:0016787">
    <property type="term" value="F:hydrolase activity"/>
    <property type="evidence" value="ECO:0007669"/>
    <property type="project" value="UniProtKB-KW"/>
</dbReference>
<dbReference type="PANTHER" id="PTHR48081">
    <property type="entry name" value="AB HYDROLASE SUPERFAMILY PROTEIN C4A8.06C"/>
    <property type="match status" value="1"/>
</dbReference>
<evidence type="ECO:0000256" key="1">
    <source>
        <dbReference type="ARBA" id="ARBA00022801"/>
    </source>
</evidence>
<evidence type="ECO:0000313" key="4">
    <source>
        <dbReference type="Proteomes" id="UP001432168"/>
    </source>
</evidence>
<dbReference type="RefSeq" id="WP_329257321.1">
    <property type="nucleotide sequence ID" value="NZ_CP109011.1"/>
</dbReference>
<dbReference type="PANTHER" id="PTHR48081:SF8">
    <property type="entry name" value="ALPHA_BETA HYDROLASE FOLD-3 DOMAIN-CONTAINING PROTEIN-RELATED"/>
    <property type="match status" value="1"/>
</dbReference>
<protein>
    <submittedName>
        <fullName evidence="3">Alpha/beta hydrolase</fullName>
    </submittedName>
</protein>
<accession>A0ABZ1WMJ7</accession>
<dbReference type="Proteomes" id="UP001432168">
    <property type="component" value="Chromosome"/>
</dbReference>
<dbReference type="Gene3D" id="3.40.50.1820">
    <property type="entry name" value="alpha/beta hydrolase"/>
    <property type="match status" value="1"/>
</dbReference>
<name>A0ABZ1WMJ7_9ACTN</name>
<feature type="domain" description="Alpha/beta hydrolase fold-3" evidence="2">
    <location>
        <begin position="88"/>
        <end position="292"/>
    </location>
</feature>
<dbReference type="Pfam" id="PF07859">
    <property type="entry name" value="Abhydrolase_3"/>
    <property type="match status" value="1"/>
</dbReference>
<dbReference type="SUPFAM" id="SSF53474">
    <property type="entry name" value="alpha/beta-Hydrolases"/>
    <property type="match status" value="1"/>
</dbReference>
<gene>
    <name evidence="3" type="ORF">OG929_01295</name>
</gene>
<keyword evidence="4" id="KW-1185">Reference proteome</keyword>